<dbReference type="Proteomes" id="UP000046393">
    <property type="component" value="Unplaced"/>
</dbReference>
<dbReference type="WBParaSite" id="SMUV_0000623401-mRNA-1">
    <property type="protein sequence ID" value="SMUV_0000623401-mRNA-1"/>
    <property type="gene ID" value="SMUV_0000623401"/>
</dbReference>
<protein>
    <submittedName>
        <fullName evidence="2">MULE domain-containing protein</fullName>
    </submittedName>
</protein>
<organism evidence="1 2">
    <name type="scientific">Syphacia muris</name>
    <dbReference type="NCBI Taxonomy" id="451379"/>
    <lineage>
        <taxon>Eukaryota</taxon>
        <taxon>Metazoa</taxon>
        <taxon>Ecdysozoa</taxon>
        <taxon>Nematoda</taxon>
        <taxon>Chromadorea</taxon>
        <taxon>Rhabditida</taxon>
        <taxon>Spirurina</taxon>
        <taxon>Oxyuridomorpha</taxon>
        <taxon>Oxyuroidea</taxon>
        <taxon>Oxyuridae</taxon>
        <taxon>Syphacia</taxon>
    </lineage>
</organism>
<dbReference type="AlphaFoldDB" id="A0A0N5ANP1"/>
<dbReference type="InterPro" id="IPR016187">
    <property type="entry name" value="CTDL_fold"/>
</dbReference>
<name>A0A0N5ANP1_9BILA</name>
<keyword evidence="1" id="KW-1185">Reference proteome</keyword>
<reference evidence="2" key="1">
    <citation type="submission" date="2017-02" db="UniProtKB">
        <authorList>
            <consortium name="WormBaseParasite"/>
        </authorList>
    </citation>
    <scope>IDENTIFICATION</scope>
</reference>
<sequence>MTNAEIETLRDSCEEKYPSFAVYDSKLDASVCYSFMYLDSFRKPANFQSFIQMCKNDSSELLTVNSDEEVLFITGFLNPILKKWRLTLRFQYDPNSDKIIPKASDYATKLVATLDTEACFENLCCIFLSANKDSRRSC</sequence>
<evidence type="ECO:0000313" key="1">
    <source>
        <dbReference type="Proteomes" id="UP000046393"/>
    </source>
</evidence>
<dbReference type="SUPFAM" id="SSF56436">
    <property type="entry name" value="C-type lectin-like"/>
    <property type="match status" value="1"/>
</dbReference>
<proteinExistence type="predicted"/>
<accession>A0A0N5ANP1</accession>
<evidence type="ECO:0000313" key="2">
    <source>
        <dbReference type="WBParaSite" id="SMUV_0000623401-mRNA-1"/>
    </source>
</evidence>